<dbReference type="Proteomes" id="UP000245263">
    <property type="component" value="Chromosome 1"/>
</dbReference>
<dbReference type="PANTHER" id="PTHR46438:SF2">
    <property type="entry name" value="ALPHA_BETA-HYDROLASES SUPERFAMILY PROTEIN"/>
    <property type="match status" value="1"/>
</dbReference>
<dbReference type="GO" id="GO:0016787">
    <property type="term" value="F:hydrolase activity"/>
    <property type="evidence" value="ECO:0007669"/>
    <property type="project" value="UniProtKB-KW"/>
</dbReference>
<proteinExistence type="predicted"/>
<dbReference type="RefSeq" id="WP_109019046.1">
    <property type="nucleotide sequence ID" value="NZ_AP025028.1"/>
</dbReference>
<evidence type="ECO:0000313" key="2">
    <source>
        <dbReference type="EMBL" id="BDA79561.1"/>
    </source>
</evidence>
<organism evidence="2 3">
    <name type="scientific">Leptospira kobayashii</name>
    <dbReference type="NCBI Taxonomy" id="1917830"/>
    <lineage>
        <taxon>Bacteria</taxon>
        <taxon>Pseudomonadati</taxon>
        <taxon>Spirochaetota</taxon>
        <taxon>Spirochaetia</taxon>
        <taxon>Leptospirales</taxon>
        <taxon>Leptospiraceae</taxon>
        <taxon>Leptospira</taxon>
    </lineage>
</organism>
<accession>A0ABM7UL01</accession>
<dbReference type="InterPro" id="IPR029058">
    <property type="entry name" value="AB_hydrolase_fold"/>
</dbReference>
<dbReference type="PANTHER" id="PTHR46438">
    <property type="entry name" value="ALPHA/BETA-HYDROLASES SUPERFAMILY PROTEIN"/>
    <property type="match status" value="1"/>
</dbReference>
<sequence>MKRCGLIILGLFFVPSLLFATSFSFPGNEGAISYFKMGSGARNIILVPGIGDTKENYLELAQILAKDATVYGMDLRGMGGSDTGFSSYGPEETGKDIVRFIEENHLTRVTVISNSMSAASAVYSAAELPKQIEAIVLTGPFVRDGEGIGWFMKLIIGGMFRGPWGAGAWKSYYQSLYPKNKPVDLEEHSEFLKSNLKEEGRLSALRSMLFAGKGDCEKRIANVKSKVLVIMGTDDPDFEDPEKEAKWIAEQMKAEYVMFENAGHYPYKEDPERTAGLVKAIWQKK</sequence>
<keyword evidence="3" id="KW-1185">Reference proteome</keyword>
<dbReference type="SUPFAM" id="SSF53474">
    <property type="entry name" value="alpha/beta-Hydrolases"/>
    <property type="match status" value="1"/>
</dbReference>
<reference evidence="2 3" key="1">
    <citation type="submission" date="2021-08" db="EMBL/GenBank/DDBJ databases">
        <title>Complete genome sequence of Leptospira kobayashii strain E30.</title>
        <authorList>
            <person name="Nakao R."/>
            <person name="Nakamura S."/>
            <person name="Masuzawa T."/>
            <person name="Koizumi N."/>
        </authorList>
    </citation>
    <scope>NUCLEOTIDE SEQUENCE [LARGE SCALE GENOMIC DNA]</scope>
    <source>
        <strain evidence="2 3">E30</strain>
    </source>
</reference>
<dbReference type="EMBL" id="AP025028">
    <property type="protein sequence ID" value="BDA79561.1"/>
    <property type="molecule type" value="Genomic_DNA"/>
</dbReference>
<keyword evidence="2" id="KW-0378">Hydrolase</keyword>
<evidence type="ECO:0000313" key="3">
    <source>
        <dbReference type="Proteomes" id="UP000245263"/>
    </source>
</evidence>
<feature type="domain" description="AB hydrolase-1" evidence="1">
    <location>
        <begin position="44"/>
        <end position="275"/>
    </location>
</feature>
<protein>
    <submittedName>
        <fullName evidence="2">Hydrolase</fullName>
    </submittedName>
</protein>
<evidence type="ECO:0000259" key="1">
    <source>
        <dbReference type="Pfam" id="PF12697"/>
    </source>
</evidence>
<dbReference type="Gene3D" id="3.40.50.1820">
    <property type="entry name" value="alpha/beta hydrolase"/>
    <property type="match status" value="1"/>
</dbReference>
<name>A0ABM7UL01_9LEPT</name>
<dbReference type="Pfam" id="PF12697">
    <property type="entry name" value="Abhydrolase_6"/>
    <property type="match status" value="1"/>
</dbReference>
<gene>
    <name evidence="2" type="ORF">LPTSP3_g24910</name>
</gene>
<dbReference type="InterPro" id="IPR000073">
    <property type="entry name" value="AB_hydrolase_1"/>
</dbReference>